<feature type="compositionally biased region" description="Low complexity" evidence="1">
    <location>
        <begin position="19"/>
        <end position="44"/>
    </location>
</feature>
<dbReference type="PANTHER" id="PTHR17901:SF14">
    <property type="entry name" value="MAGNESIUM-DEPENDENT PHOSPHATASE 1"/>
    <property type="match status" value="1"/>
</dbReference>
<dbReference type="InterPro" id="IPR010036">
    <property type="entry name" value="MDP_1_eu_arc"/>
</dbReference>
<gene>
    <name evidence="2" type="ORF">P8C59_000838</name>
</gene>
<evidence type="ECO:0000313" key="3">
    <source>
        <dbReference type="Proteomes" id="UP001217918"/>
    </source>
</evidence>
<dbReference type="Pfam" id="PF12689">
    <property type="entry name" value="Acid_PPase"/>
    <property type="match status" value="1"/>
</dbReference>
<dbReference type="EMBL" id="JAQQPM010000001">
    <property type="protein sequence ID" value="KAK2067072.1"/>
    <property type="molecule type" value="Genomic_DNA"/>
</dbReference>
<protein>
    <recommendedName>
        <fullName evidence="4">Magnesium-dependent phosphatase 1</fullName>
    </recommendedName>
</protein>
<dbReference type="Gene3D" id="3.40.50.1000">
    <property type="entry name" value="HAD superfamily/HAD-like"/>
    <property type="match status" value="1"/>
</dbReference>
<feature type="region of interest" description="Disordered" evidence="1">
    <location>
        <begin position="159"/>
        <end position="190"/>
    </location>
</feature>
<reference evidence="2" key="1">
    <citation type="journal article" date="2023" name="Mol. Plant Microbe Interact.">
        <title>Elucidating the Obligate Nature and Biological Capacity of an Invasive Fungal Corn Pathogen.</title>
        <authorList>
            <person name="MacCready J.S."/>
            <person name="Roggenkamp E.M."/>
            <person name="Gdanetz K."/>
            <person name="Chilvers M.I."/>
        </authorList>
    </citation>
    <scope>NUCLEOTIDE SEQUENCE</scope>
    <source>
        <strain evidence="2">PM02</strain>
    </source>
</reference>
<dbReference type="AlphaFoldDB" id="A0AAD9HYH3"/>
<dbReference type="SFLD" id="SFLDG01131">
    <property type="entry name" value="C1.5.2:_MDP_Like"/>
    <property type="match status" value="1"/>
</dbReference>
<dbReference type="InterPro" id="IPR036412">
    <property type="entry name" value="HAD-like_sf"/>
</dbReference>
<dbReference type="InterPro" id="IPR023214">
    <property type="entry name" value="HAD_sf"/>
</dbReference>
<name>A0AAD9HYH3_9PEZI</name>
<feature type="compositionally biased region" description="Basic and acidic residues" evidence="1">
    <location>
        <begin position="176"/>
        <end position="190"/>
    </location>
</feature>
<keyword evidence="3" id="KW-1185">Reference proteome</keyword>
<accession>A0AAD9HYH3</accession>
<comment type="caution">
    <text evidence="2">The sequence shown here is derived from an EMBL/GenBank/DDBJ whole genome shotgun (WGS) entry which is preliminary data.</text>
</comment>
<dbReference type="GO" id="GO:0003993">
    <property type="term" value="F:acid phosphatase activity"/>
    <property type="evidence" value="ECO:0007669"/>
    <property type="project" value="TreeGrafter"/>
</dbReference>
<organism evidence="2 3">
    <name type="scientific">Phyllachora maydis</name>
    <dbReference type="NCBI Taxonomy" id="1825666"/>
    <lineage>
        <taxon>Eukaryota</taxon>
        <taxon>Fungi</taxon>
        <taxon>Dikarya</taxon>
        <taxon>Ascomycota</taxon>
        <taxon>Pezizomycotina</taxon>
        <taxon>Sordariomycetes</taxon>
        <taxon>Sordariomycetidae</taxon>
        <taxon>Phyllachorales</taxon>
        <taxon>Phyllachoraceae</taxon>
        <taxon>Phyllachora</taxon>
    </lineage>
</organism>
<dbReference type="SUPFAM" id="SSF56784">
    <property type="entry name" value="HAD-like"/>
    <property type="match status" value="1"/>
</dbReference>
<evidence type="ECO:0000256" key="1">
    <source>
        <dbReference type="SAM" id="MobiDB-lite"/>
    </source>
</evidence>
<dbReference type="Proteomes" id="UP001217918">
    <property type="component" value="Unassembled WGS sequence"/>
</dbReference>
<dbReference type="SFLD" id="SFLDG01129">
    <property type="entry name" value="C1.5:_HAD__Beta-PGM__Phosphata"/>
    <property type="match status" value="1"/>
</dbReference>
<evidence type="ECO:0008006" key="4">
    <source>
        <dbReference type="Google" id="ProtNLM"/>
    </source>
</evidence>
<dbReference type="PANTHER" id="PTHR17901">
    <property type="entry name" value="MAGNESIUM-DEPENDENT PHOSPHATASE 1 MDP1"/>
    <property type="match status" value="1"/>
</dbReference>
<dbReference type="SFLD" id="SFLDS00003">
    <property type="entry name" value="Haloacid_Dehalogenase"/>
    <property type="match status" value="1"/>
</dbReference>
<sequence length="270" mass="28929">MANMNKPTRTHRPHAGSVSIIATTTTTTSSSSSSSSPASSHPSTQPDPMAATPHASPSPFPSLVSASSPALLPRLIVFDLDYTLWPFWVDTHVTPPLKPTPGAAHASVTDRAGDTYAFYPDVPPLLAALAGCRPAVRVAAASRTAAPDVAREMLKLLVVPSPPQSSGGKKGGGGGGDRERDRERERGKPRRALDFFDAGLEIYPGSKLRHMEALRARTGVPFAEMLFFDDEKRNREVESLGVTMCLVSAGMSWGELQRGIEMWRARRGAT</sequence>
<feature type="region of interest" description="Disordered" evidence="1">
    <location>
        <begin position="1"/>
        <end position="63"/>
    </location>
</feature>
<evidence type="ECO:0000313" key="2">
    <source>
        <dbReference type="EMBL" id="KAK2067072.1"/>
    </source>
</evidence>
<proteinExistence type="predicted"/>